<organism evidence="1 2">
    <name type="scientific">Paramuricea clavata</name>
    <name type="common">Red gorgonian</name>
    <name type="synonym">Violescent sea-whip</name>
    <dbReference type="NCBI Taxonomy" id="317549"/>
    <lineage>
        <taxon>Eukaryota</taxon>
        <taxon>Metazoa</taxon>
        <taxon>Cnidaria</taxon>
        <taxon>Anthozoa</taxon>
        <taxon>Octocorallia</taxon>
        <taxon>Malacalcyonacea</taxon>
        <taxon>Plexauridae</taxon>
        <taxon>Paramuricea</taxon>
    </lineage>
</organism>
<dbReference type="InterPro" id="IPR016186">
    <property type="entry name" value="C-type_lectin-like/link_sf"/>
</dbReference>
<dbReference type="Gene3D" id="3.10.100.10">
    <property type="entry name" value="Mannose-Binding Protein A, subunit A"/>
    <property type="match status" value="1"/>
</dbReference>
<name>A0A7D9DF93_PARCT</name>
<dbReference type="EMBL" id="CACRXK020000579">
    <property type="protein sequence ID" value="CAB3983121.1"/>
    <property type="molecule type" value="Genomic_DNA"/>
</dbReference>
<accession>A0A7D9DF93</accession>
<dbReference type="InterPro" id="IPR016187">
    <property type="entry name" value="CTDL_fold"/>
</dbReference>
<comment type="caution">
    <text evidence="1">The sequence shown here is derived from an EMBL/GenBank/DDBJ whole genome shotgun (WGS) entry which is preliminary data.</text>
</comment>
<dbReference type="SMART" id="SM00034">
    <property type="entry name" value="CLECT"/>
    <property type="match status" value="1"/>
</dbReference>
<sequence length="373" mass="42428">MNSSLLNRPKLSWESANGTCHLLRLTKHDNNVTDALAMNSNFTNEDTMKQNMSYWLGIYKTHTCKTQLLKDLPNITESKLDQCSSVDNSADKPTLGDCDAKNHAICVKTGISRKCPNNWNRTTNGSCWRAFYKIQMTWKAAYAFCLQQGGRLANLTSVRVINKTSTILSDGRRYWIKGIEISAHFLKDPLQGWCCKANGSALNASNWDNTAIFAKVQYTDSKERCAFVRDNNGTIYLEDSSCDIPRSFMCEKKQSGDDKDKSKSQGKGKQEDNKVQKIKGEEIRAKIEKLEQENTALNGNSVIDLKARSLRDNLIFCNIEETERENTTEKVHGLLEEKMGFKDAAMTSHRIGRARRDRIPRPIVVKFNWHHDK</sequence>
<dbReference type="AlphaFoldDB" id="A0A7D9DF93"/>
<dbReference type="Proteomes" id="UP001152795">
    <property type="component" value="Unassembled WGS sequence"/>
</dbReference>
<keyword evidence="2" id="KW-1185">Reference proteome</keyword>
<dbReference type="InterPro" id="IPR001304">
    <property type="entry name" value="C-type_lectin-like"/>
</dbReference>
<evidence type="ECO:0000313" key="2">
    <source>
        <dbReference type="Proteomes" id="UP001152795"/>
    </source>
</evidence>
<gene>
    <name evidence="1" type="ORF">PACLA_8A002435</name>
</gene>
<reference evidence="1" key="1">
    <citation type="submission" date="2020-04" db="EMBL/GenBank/DDBJ databases">
        <authorList>
            <person name="Alioto T."/>
            <person name="Alioto T."/>
            <person name="Gomez Garrido J."/>
        </authorList>
    </citation>
    <scope>NUCLEOTIDE SEQUENCE</scope>
    <source>
        <strain evidence="1">A484AB</strain>
    </source>
</reference>
<dbReference type="PROSITE" id="PS50041">
    <property type="entry name" value="C_TYPE_LECTIN_2"/>
    <property type="match status" value="1"/>
</dbReference>
<protein>
    <submittedName>
        <fullName evidence="1">Uncharacterized protein</fullName>
    </submittedName>
</protein>
<proteinExistence type="predicted"/>
<evidence type="ECO:0000313" key="1">
    <source>
        <dbReference type="EMBL" id="CAB3983121.1"/>
    </source>
</evidence>
<dbReference type="Pfam" id="PF00059">
    <property type="entry name" value="Lectin_C"/>
    <property type="match status" value="1"/>
</dbReference>
<dbReference type="OrthoDB" id="441660at2759"/>
<dbReference type="SUPFAM" id="SSF56436">
    <property type="entry name" value="C-type lectin-like"/>
    <property type="match status" value="1"/>
</dbReference>